<dbReference type="AlphaFoldDB" id="A0A1H3VHX7"/>
<proteinExistence type="predicted"/>
<accession>A0A1H3VHX7</accession>
<sequence>MKISLFCTDNQWQMLLAGIFKADKIKTKPRYCIAN</sequence>
<keyword evidence="2" id="KW-1185">Reference proteome</keyword>
<gene>
    <name evidence="1" type="ORF">SAMN05192529_10182</name>
</gene>
<organism evidence="1 2">
    <name type="scientific">Arachidicoccus rhizosphaerae</name>
    <dbReference type="NCBI Taxonomy" id="551991"/>
    <lineage>
        <taxon>Bacteria</taxon>
        <taxon>Pseudomonadati</taxon>
        <taxon>Bacteroidota</taxon>
        <taxon>Chitinophagia</taxon>
        <taxon>Chitinophagales</taxon>
        <taxon>Chitinophagaceae</taxon>
        <taxon>Arachidicoccus</taxon>
    </lineage>
</organism>
<dbReference type="Proteomes" id="UP000199041">
    <property type="component" value="Unassembled WGS sequence"/>
</dbReference>
<dbReference type="EMBL" id="FNQY01000001">
    <property type="protein sequence ID" value="SDZ73768.1"/>
    <property type="molecule type" value="Genomic_DNA"/>
</dbReference>
<name>A0A1H3VHX7_9BACT</name>
<evidence type="ECO:0000313" key="1">
    <source>
        <dbReference type="EMBL" id="SDZ73768.1"/>
    </source>
</evidence>
<reference evidence="1 2" key="1">
    <citation type="submission" date="2016-10" db="EMBL/GenBank/DDBJ databases">
        <authorList>
            <person name="de Groot N.N."/>
        </authorList>
    </citation>
    <scope>NUCLEOTIDE SEQUENCE [LARGE SCALE GENOMIC DNA]</scope>
    <source>
        <strain evidence="1 2">Vu-144</strain>
    </source>
</reference>
<evidence type="ECO:0000313" key="2">
    <source>
        <dbReference type="Proteomes" id="UP000199041"/>
    </source>
</evidence>
<dbReference type="STRING" id="551991.SAMN05192529_10182"/>
<protein>
    <submittedName>
        <fullName evidence="1">Uncharacterized protein</fullName>
    </submittedName>
</protein>